<name>A0A928BT22_XYLRU</name>
<dbReference type="EMBL" id="SUYD01000012">
    <property type="protein sequence ID" value="MBE6266850.1"/>
    <property type="molecule type" value="Genomic_DNA"/>
</dbReference>
<comment type="caution">
    <text evidence="2">The sequence shown here is derived from an EMBL/GenBank/DDBJ whole genome shotgun (WGS) entry which is preliminary data.</text>
</comment>
<dbReference type="AlphaFoldDB" id="A0A928BT22"/>
<dbReference type="Proteomes" id="UP000763088">
    <property type="component" value="Unassembled WGS sequence"/>
</dbReference>
<accession>A0A928BT22</accession>
<evidence type="ECO:0000313" key="2">
    <source>
        <dbReference type="EMBL" id="MBE6266850.1"/>
    </source>
</evidence>
<gene>
    <name evidence="2" type="ORF">E7102_10350</name>
</gene>
<keyword evidence="1" id="KW-0472">Membrane</keyword>
<keyword evidence="1" id="KW-0812">Transmembrane</keyword>
<evidence type="ECO:0000313" key="3">
    <source>
        <dbReference type="Proteomes" id="UP000763088"/>
    </source>
</evidence>
<reference evidence="2" key="1">
    <citation type="submission" date="2019-04" db="EMBL/GenBank/DDBJ databases">
        <title>Evolution of Biomass-Degrading Anaerobic Consortia Revealed by Metagenomics.</title>
        <authorList>
            <person name="Peng X."/>
        </authorList>
    </citation>
    <scope>NUCLEOTIDE SEQUENCE</scope>
    <source>
        <strain evidence="2">SIG141</strain>
    </source>
</reference>
<organism evidence="2 3">
    <name type="scientific">Xylanibacter ruminicola</name>
    <name type="common">Prevotella ruminicola</name>
    <dbReference type="NCBI Taxonomy" id="839"/>
    <lineage>
        <taxon>Bacteria</taxon>
        <taxon>Pseudomonadati</taxon>
        <taxon>Bacteroidota</taxon>
        <taxon>Bacteroidia</taxon>
        <taxon>Bacteroidales</taxon>
        <taxon>Prevotellaceae</taxon>
        <taxon>Xylanibacter</taxon>
    </lineage>
</organism>
<protein>
    <submittedName>
        <fullName evidence="2">Uncharacterized protein</fullName>
    </submittedName>
</protein>
<keyword evidence="1" id="KW-1133">Transmembrane helix</keyword>
<sequence>MTNEEIKKIVDDERVEQLTVQACHHWEIATQRLDELTKELDAKVDTCVEAEIYAAQMRMQSAVMALVELNKMPCAYLFTEYIDRIEKTVSSSNIRHSIMMLFNQLQDEQLLKKKEDFIDFIAQSLAHHLALPLEEQKAIEQKAMPMQYIISVCAQYVNSDDLMTIINIFQSMYSEDDADNQNETSDYMQSMRKMMDELSSRLKESLTIMVIALMILMILPDMVVKMIKKSQDNSIGMAKLFNNVLIRTRKSDNWNNYWKDRRDTLRVVSDSCSWNEIMINERTKILAELGKIPGGLFAKWSNDREAFNADFLEAHLDDDALRRFIFHLTYLYEIARELDPLTKFGDEDIVNTEVQQVGDAVMAAARKLYDLVDNAWLPHYDNMWKELIEDEDVFARLKVTRKSPHNNLFTARFFCHLVGEMKKSAVFGAHSDNDLAQKLTDKRSVGTFRKNIQEGFSDNEDELKIFICDMILKYKDLAHPKP</sequence>
<evidence type="ECO:0000256" key="1">
    <source>
        <dbReference type="SAM" id="Phobius"/>
    </source>
</evidence>
<proteinExistence type="predicted"/>
<feature type="transmembrane region" description="Helical" evidence="1">
    <location>
        <begin position="206"/>
        <end position="224"/>
    </location>
</feature>